<dbReference type="EMBL" id="QUBG01000001">
    <property type="protein sequence ID" value="TPR45954.1"/>
    <property type="molecule type" value="Genomic_DNA"/>
</dbReference>
<dbReference type="PANTHER" id="PTHR30213">
    <property type="entry name" value="INNER MEMBRANE PROTEIN YHJD"/>
    <property type="match status" value="1"/>
</dbReference>
<organism evidence="7 8">
    <name type="scientific">Apilactobacillus micheneri</name>
    <dbReference type="NCBI Taxonomy" id="1899430"/>
    <lineage>
        <taxon>Bacteria</taxon>
        <taxon>Bacillati</taxon>
        <taxon>Bacillota</taxon>
        <taxon>Bacilli</taxon>
        <taxon>Lactobacillales</taxon>
        <taxon>Lactobacillaceae</taxon>
        <taxon>Apilactobacillus</taxon>
    </lineage>
</organism>
<evidence type="ECO:0000256" key="1">
    <source>
        <dbReference type="ARBA" id="ARBA00004651"/>
    </source>
</evidence>
<evidence type="ECO:0000256" key="6">
    <source>
        <dbReference type="SAM" id="Phobius"/>
    </source>
</evidence>
<protein>
    <submittedName>
        <fullName evidence="7">YihY/virulence factor BrkB family protein</fullName>
    </submittedName>
</protein>
<accession>A0A9Q8IP90</accession>
<name>A0A9Q8IP90_9LACO</name>
<feature type="transmembrane region" description="Helical" evidence="6">
    <location>
        <begin position="94"/>
        <end position="112"/>
    </location>
</feature>
<dbReference type="InterPro" id="IPR017039">
    <property type="entry name" value="Virul_fac_BrkB"/>
</dbReference>
<dbReference type="PIRSF" id="PIRSF035875">
    <property type="entry name" value="RNase_BN"/>
    <property type="match status" value="1"/>
</dbReference>
<dbReference type="Pfam" id="PF03631">
    <property type="entry name" value="Virul_fac_BrkB"/>
    <property type="match status" value="1"/>
</dbReference>
<feature type="transmembrane region" description="Helical" evidence="6">
    <location>
        <begin position="30"/>
        <end position="52"/>
    </location>
</feature>
<keyword evidence="5 6" id="KW-0472">Membrane</keyword>
<evidence type="ECO:0000256" key="5">
    <source>
        <dbReference type="ARBA" id="ARBA00023136"/>
    </source>
</evidence>
<dbReference type="Proteomes" id="UP000784700">
    <property type="component" value="Unassembled WGS sequence"/>
</dbReference>
<evidence type="ECO:0000256" key="2">
    <source>
        <dbReference type="ARBA" id="ARBA00022475"/>
    </source>
</evidence>
<evidence type="ECO:0000313" key="7">
    <source>
        <dbReference type="EMBL" id="TPR45954.1"/>
    </source>
</evidence>
<dbReference type="GO" id="GO:0005886">
    <property type="term" value="C:plasma membrane"/>
    <property type="evidence" value="ECO:0007669"/>
    <property type="project" value="UniProtKB-SubCell"/>
</dbReference>
<reference evidence="7" key="1">
    <citation type="submission" date="2018-08" db="EMBL/GenBank/DDBJ databases">
        <title>Comparative genomics of wild bee and flower associated Lactobacillus reveals potential adaptation to the bee host.</title>
        <authorList>
            <person name="Vuong H.Q."/>
            <person name="Mcfrederick Q.S."/>
        </authorList>
    </citation>
    <scope>NUCLEOTIDE SEQUENCE</scope>
    <source>
        <strain evidence="7">HV_63</strain>
    </source>
</reference>
<keyword evidence="2" id="KW-1003">Cell membrane</keyword>
<keyword evidence="4 6" id="KW-1133">Transmembrane helix</keyword>
<proteinExistence type="predicted"/>
<feature type="transmembrane region" description="Helical" evidence="6">
    <location>
        <begin position="183"/>
        <end position="202"/>
    </location>
</feature>
<dbReference type="RefSeq" id="WP_140923479.1">
    <property type="nucleotide sequence ID" value="NZ_QUBF01000001.1"/>
</dbReference>
<dbReference type="NCBIfam" id="TIGR00765">
    <property type="entry name" value="yihY_not_rbn"/>
    <property type="match status" value="1"/>
</dbReference>
<dbReference type="PANTHER" id="PTHR30213:SF0">
    <property type="entry name" value="UPF0761 MEMBRANE PROTEIN YIHY"/>
    <property type="match status" value="1"/>
</dbReference>
<evidence type="ECO:0000313" key="8">
    <source>
        <dbReference type="Proteomes" id="UP000784700"/>
    </source>
</evidence>
<feature type="transmembrane region" description="Helical" evidence="6">
    <location>
        <begin position="132"/>
        <end position="152"/>
    </location>
</feature>
<keyword evidence="3 6" id="KW-0812">Transmembrane</keyword>
<feature type="transmembrane region" description="Helical" evidence="6">
    <location>
        <begin position="243"/>
        <end position="267"/>
    </location>
</feature>
<dbReference type="AlphaFoldDB" id="A0A9Q8IP90"/>
<comment type="caution">
    <text evidence="7">The sequence shown here is derived from an EMBL/GenBank/DDBJ whole genome shotgun (WGS) entry which is preliminary data.</text>
</comment>
<comment type="subcellular location">
    <subcellularLocation>
        <location evidence="1">Cell membrane</location>
        <topology evidence="1">Multi-pass membrane protein</topology>
    </subcellularLocation>
</comment>
<dbReference type="GeneID" id="58107517"/>
<evidence type="ECO:0000256" key="3">
    <source>
        <dbReference type="ARBA" id="ARBA00022692"/>
    </source>
</evidence>
<sequence length="295" mass="33363">MEINRYKNYLKRLISIVMNRYKKSNAGDSAIVIAFYALLSLFPITIIAGNLLKLFNINQYEIVDYLAPLLPETILHTITPIISSALNGASGNNLSIGLILTIWSASRALAAFQRTVNRAYGIYETSGFMNRIVSFIWMLLLIVSLGIFLIFFGFGKVIITYSANFIGLSHVITNLFIILRMPLTILGIFLLILILYYFVPSVNTKWRYVWLGSTVVTIGMIVLSKGFSIYLHYFAKSMDAYKTLGAFVILMLWLYMIGNILIIGAVINASFQNSFNDKIENQGFKLKSLIQRKNK</sequence>
<evidence type="ECO:0000256" key="4">
    <source>
        <dbReference type="ARBA" id="ARBA00022989"/>
    </source>
</evidence>
<gene>
    <name evidence="7" type="ORF">DY130_00075</name>
</gene>
<feature type="transmembrane region" description="Helical" evidence="6">
    <location>
        <begin position="208"/>
        <end position="231"/>
    </location>
</feature>